<accession>A0A0C5V3K5</accession>
<protein>
    <submittedName>
        <fullName evidence="1">Uncharacterized protein</fullName>
    </submittedName>
</protein>
<dbReference type="STRING" id="1445510.YC6258_02051"/>
<dbReference type="EMBL" id="CP007142">
    <property type="protein sequence ID" value="AJQ94095.1"/>
    <property type="molecule type" value="Genomic_DNA"/>
</dbReference>
<dbReference type="HOGENOM" id="CLU_2897889_0_0_6"/>
<organism evidence="1 2">
    <name type="scientific">Gynuella sunshinyii YC6258</name>
    <dbReference type="NCBI Taxonomy" id="1445510"/>
    <lineage>
        <taxon>Bacteria</taxon>
        <taxon>Pseudomonadati</taxon>
        <taxon>Pseudomonadota</taxon>
        <taxon>Gammaproteobacteria</taxon>
        <taxon>Oceanospirillales</taxon>
        <taxon>Saccharospirillaceae</taxon>
        <taxon>Gynuella</taxon>
    </lineage>
</organism>
<name>A0A0C5V3K5_9GAMM</name>
<sequence length="62" mass="6943">MNMFFIACELSRLLIMAGRRASFGWAVSVLTVVVTRSACPQKKLFTTNEGAEFASKQEQHYA</sequence>
<dbReference type="RefSeq" id="WP_044616701.1">
    <property type="nucleotide sequence ID" value="NZ_CP007142.1"/>
</dbReference>
<gene>
    <name evidence="1" type="ORF">YC6258_02051</name>
</gene>
<evidence type="ECO:0000313" key="1">
    <source>
        <dbReference type="EMBL" id="AJQ94095.1"/>
    </source>
</evidence>
<dbReference type="AlphaFoldDB" id="A0A0C5V3K5"/>
<evidence type="ECO:0000313" key="2">
    <source>
        <dbReference type="Proteomes" id="UP000032266"/>
    </source>
</evidence>
<proteinExistence type="predicted"/>
<keyword evidence="2" id="KW-1185">Reference proteome</keyword>
<reference evidence="1 2" key="1">
    <citation type="submission" date="2014-01" db="EMBL/GenBank/DDBJ databases">
        <title>Full genme sequencing of cellulolytic bacterium Gynuella sunshinyii YC6258T gen. nov., sp. nov.</title>
        <authorList>
            <person name="Khan H."/>
            <person name="Chung E.J."/>
            <person name="Chung Y.R."/>
        </authorList>
    </citation>
    <scope>NUCLEOTIDE SEQUENCE [LARGE SCALE GENOMIC DNA]</scope>
    <source>
        <strain evidence="1 2">YC6258</strain>
    </source>
</reference>
<dbReference type="Proteomes" id="UP000032266">
    <property type="component" value="Chromosome"/>
</dbReference>
<dbReference type="KEGG" id="gsn:YC6258_02051"/>